<dbReference type="InterPro" id="IPR046960">
    <property type="entry name" value="PPR_At4g14850-like_plant"/>
</dbReference>
<dbReference type="SUPFAM" id="SSF48452">
    <property type="entry name" value="TPR-like"/>
    <property type="match status" value="1"/>
</dbReference>
<protein>
    <submittedName>
        <fullName evidence="4">Pentatricopeptide repeat</fullName>
    </submittedName>
</protein>
<dbReference type="Proteomes" id="UP000195402">
    <property type="component" value="Unassembled WGS sequence"/>
</dbReference>
<dbReference type="InterPro" id="IPR032867">
    <property type="entry name" value="DYW_dom"/>
</dbReference>
<dbReference type="FunFam" id="1.25.40.10:FF:000682">
    <property type="entry name" value="Pentatricopeptide repeat-containing protein At3g16610"/>
    <property type="match status" value="1"/>
</dbReference>
<reference evidence="4 5" key="1">
    <citation type="journal article" date="2017" name="Mol. Plant">
        <title>The Genome of Medicinal Plant Macleaya cordata Provides New Insights into Benzylisoquinoline Alkaloids Metabolism.</title>
        <authorList>
            <person name="Liu X."/>
            <person name="Liu Y."/>
            <person name="Huang P."/>
            <person name="Ma Y."/>
            <person name="Qing Z."/>
            <person name="Tang Q."/>
            <person name="Cao H."/>
            <person name="Cheng P."/>
            <person name="Zheng Y."/>
            <person name="Yuan Z."/>
            <person name="Zhou Y."/>
            <person name="Liu J."/>
            <person name="Tang Z."/>
            <person name="Zhuo Y."/>
            <person name="Zhang Y."/>
            <person name="Yu L."/>
            <person name="Huang J."/>
            <person name="Yang P."/>
            <person name="Peng Q."/>
            <person name="Zhang J."/>
            <person name="Jiang W."/>
            <person name="Zhang Z."/>
            <person name="Lin K."/>
            <person name="Ro D.K."/>
            <person name="Chen X."/>
            <person name="Xiong X."/>
            <person name="Shang Y."/>
            <person name="Huang S."/>
            <person name="Zeng J."/>
        </authorList>
    </citation>
    <scope>NUCLEOTIDE SEQUENCE [LARGE SCALE GENOMIC DNA]</scope>
    <source>
        <strain evidence="5">cv. BLH2017</strain>
        <tissue evidence="4">Root</tissue>
    </source>
</reference>
<feature type="repeat" description="PPR" evidence="2">
    <location>
        <begin position="389"/>
        <end position="423"/>
    </location>
</feature>
<dbReference type="Pfam" id="PF14432">
    <property type="entry name" value="DYW_deaminase"/>
    <property type="match status" value="1"/>
</dbReference>
<dbReference type="FunFam" id="1.25.40.10:FF:000090">
    <property type="entry name" value="Pentatricopeptide repeat-containing protein, chloroplastic"/>
    <property type="match status" value="1"/>
</dbReference>
<dbReference type="Gene3D" id="1.25.40.10">
    <property type="entry name" value="Tetratricopeptide repeat domain"/>
    <property type="match status" value="4"/>
</dbReference>
<feature type="repeat" description="PPR" evidence="2">
    <location>
        <begin position="287"/>
        <end position="321"/>
    </location>
</feature>
<proteinExistence type="predicted"/>
<dbReference type="AlphaFoldDB" id="A0A200Q9K2"/>
<feature type="repeat" description="PPR" evidence="2">
    <location>
        <begin position="123"/>
        <end position="153"/>
    </location>
</feature>
<dbReference type="GO" id="GO:0009451">
    <property type="term" value="P:RNA modification"/>
    <property type="evidence" value="ECO:0007669"/>
    <property type="project" value="InterPro"/>
</dbReference>
<keyword evidence="5" id="KW-1185">Reference proteome</keyword>
<dbReference type="PANTHER" id="PTHR47926:SF452">
    <property type="entry name" value="PENTATRICOPEPTIDE REPEAT-CONTAINING PROTEIN"/>
    <property type="match status" value="1"/>
</dbReference>
<gene>
    <name evidence="4" type="ORF">BVC80_1117g75</name>
</gene>
<comment type="caution">
    <text evidence="4">The sequence shown here is derived from an EMBL/GenBank/DDBJ whole genome shotgun (WGS) entry which is preliminary data.</text>
</comment>
<dbReference type="GO" id="GO:0003723">
    <property type="term" value="F:RNA binding"/>
    <property type="evidence" value="ECO:0007669"/>
    <property type="project" value="InterPro"/>
</dbReference>
<dbReference type="InParanoid" id="A0A200Q9K2"/>
<dbReference type="GO" id="GO:0008270">
    <property type="term" value="F:zinc ion binding"/>
    <property type="evidence" value="ECO:0007669"/>
    <property type="project" value="InterPro"/>
</dbReference>
<evidence type="ECO:0000313" key="5">
    <source>
        <dbReference type="Proteomes" id="UP000195402"/>
    </source>
</evidence>
<dbReference type="OrthoDB" id="1854885at2759"/>
<name>A0A200Q9K2_MACCD</name>
<evidence type="ECO:0000259" key="3">
    <source>
        <dbReference type="Pfam" id="PF14432"/>
    </source>
</evidence>
<keyword evidence="1" id="KW-0677">Repeat</keyword>
<dbReference type="Pfam" id="PF13041">
    <property type="entry name" value="PPR_2"/>
    <property type="match status" value="3"/>
</dbReference>
<feature type="repeat" description="PPR" evidence="2">
    <location>
        <begin position="358"/>
        <end position="388"/>
    </location>
</feature>
<dbReference type="OMA" id="PFDWNTR"/>
<evidence type="ECO:0000256" key="1">
    <source>
        <dbReference type="ARBA" id="ARBA00022737"/>
    </source>
</evidence>
<dbReference type="FunFam" id="1.25.40.10:FF:000348">
    <property type="entry name" value="Pentatricopeptide repeat-containing protein chloroplastic"/>
    <property type="match status" value="1"/>
</dbReference>
<feature type="domain" description="DYW" evidence="3">
    <location>
        <begin position="604"/>
        <end position="696"/>
    </location>
</feature>
<dbReference type="InterPro" id="IPR011990">
    <property type="entry name" value="TPR-like_helical_dom_sf"/>
</dbReference>
<dbReference type="Pfam" id="PF20431">
    <property type="entry name" value="E_motif"/>
    <property type="match status" value="1"/>
</dbReference>
<dbReference type="InterPro" id="IPR002885">
    <property type="entry name" value="PPR_rpt"/>
</dbReference>
<evidence type="ECO:0000256" key="2">
    <source>
        <dbReference type="PROSITE-ProRule" id="PRU00708"/>
    </source>
</evidence>
<dbReference type="InterPro" id="IPR046848">
    <property type="entry name" value="E_motif"/>
</dbReference>
<feature type="repeat" description="PPR" evidence="2">
    <location>
        <begin position="154"/>
        <end position="189"/>
    </location>
</feature>
<feature type="repeat" description="PPR" evidence="2">
    <location>
        <begin position="256"/>
        <end position="286"/>
    </location>
</feature>
<accession>A0A200Q9K2</accession>
<dbReference type="EMBL" id="MVGT01002651">
    <property type="protein sequence ID" value="OVA07067.1"/>
    <property type="molecule type" value="Genomic_DNA"/>
</dbReference>
<dbReference type="PROSITE" id="PS51375">
    <property type="entry name" value="PPR"/>
    <property type="match status" value="6"/>
</dbReference>
<organism evidence="4 5">
    <name type="scientific">Macleaya cordata</name>
    <name type="common">Five-seeded plume-poppy</name>
    <name type="synonym">Bocconia cordata</name>
    <dbReference type="NCBI Taxonomy" id="56857"/>
    <lineage>
        <taxon>Eukaryota</taxon>
        <taxon>Viridiplantae</taxon>
        <taxon>Streptophyta</taxon>
        <taxon>Embryophyta</taxon>
        <taxon>Tracheophyta</taxon>
        <taxon>Spermatophyta</taxon>
        <taxon>Magnoliopsida</taxon>
        <taxon>Ranunculales</taxon>
        <taxon>Papaveraceae</taxon>
        <taxon>Papaveroideae</taxon>
        <taxon>Macleaya</taxon>
    </lineage>
</organism>
<sequence>MVGVLIPHTISFSSVSNLSDTRKQLPTEALPHYRPQITSCNSAKTAEISKNPYVWNTRIRTRIENSQHKEALLQYLSMVKESVPPDEFTFPLVIKACSALKKIREGKQIHTRVLKEGFLVSQDVFVQNSLLYMYANCGFLEVARRLFDEMTERTLVSWNSMIAGYSKSTGLELEAVLLYVLMLNGGILPDGFSFTVLFRACASALAVKEAIQIHSHVIKLGFESNPLINNSLIDMYVKFGSVDAAISLFSRTNERASVSWNALITGLIRKGDLDSAEALFDKMDVRNVVSWNTMISGYVQNGLCNDALDLFRRMQLEGTNPNSITIVSVLSACSVAGSLSLGKWVHLYSETQGLVGSNEIVKAALVNMYSKCGDIESARRIFESMVKKDVVSWDVMIEGFALNGQGEEALELFHKMIREGVKPDEITFIGLLNACRHAGLVEEGLNQFRKMRVEFGIEPNLEHYACVVDLLGRAGRLSDALKVIEGMTIAPDAVVWSALLGACRKHNDMLLAESVVSRIMELDPKCSSNYVIMSNIYAAQNQWEEVATMRRMMKIKETEKEPGCSLIEIGGIVNKFSAGGSSHPLCRVVFQKLEELMNRIKMKGYVPDTDFSLRNIRQEEKERDLYYHSEKLAVAFGIMNTPPGTQIRIVNNLRICKDCHSAMNLIAQIEGRQIIVRDRNRFHHFKDGRCSCGNYW</sequence>
<dbReference type="Pfam" id="PF01535">
    <property type="entry name" value="PPR"/>
    <property type="match status" value="2"/>
</dbReference>
<dbReference type="NCBIfam" id="TIGR00756">
    <property type="entry name" value="PPR"/>
    <property type="match status" value="4"/>
</dbReference>
<dbReference type="PANTHER" id="PTHR47926">
    <property type="entry name" value="PENTATRICOPEPTIDE REPEAT-CONTAINING PROTEIN"/>
    <property type="match status" value="1"/>
</dbReference>
<evidence type="ECO:0000313" key="4">
    <source>
        <dbReference type="EMBL" id="OVA07067.1"/>
    </source>
</evidence>